<feature type="domain" description="Peptidase C1A papain C-terminal" evidence="4">
    <location>
        <begin position="187"/>
        <end position="425"/>
    </location>
</feature>
<reference evidence="5" key="1">
    <citation type="submission" date="2021-01" db="EMBL/GenBank/DDBJ databases">
        <authorList>
            <person name="Corre E."/>
            <person name="Pelletier E."/>
            <person name="Niang G."/>
            <person name="Scheremetjew M."/>
            <person name="Finn R."/>
            <person name="Kale V."/>
            <person name="Holt S."/>
            <person name="Cochrane G."/>
            <person name="Meng A."/>
            <person name="Brown T."/>
            <person name="Cohen L."/>
        </authorList>
    </citation>
    <scope>NUCLEOTIDE SEQUENCE</scope>
    <source>
        <strain evidence="5">NY070348D</strain>
    </source>
</reference>
<dbReference type="EMBL" id="HBHK01007882">
    <property type="protein sequence ID" value="CAD9674880.1"/>
    <property type="molecule type" value="Transcribed_RNA"/>
</dbReference>
<protein>
    <recommendedName>
        <fullName evidence="4">Peptidase C1A papain C-terminal domain-containing protein</fullName>
    </recommendedName>
</protein>
<dbReference type="SUPFAM" id="SSF54001">
    <property type="entry name" value="Cysteine proteinases"/>
    <property type="match status" value="1"/>
</dbReference>
<keyword evidence="3" id="KW-0732">Signal</keyword>
<dbReference type="InterPro" id="IPR000668">
    <property type="entry name" value="Peptidase_C1A_C"/>
</dbReference>
<dbReference type="InterPro" id="IPR000169">
    <property type="entry name" value="Pept_cys_AS"/>
</dbReference>
<accession>A0A7S2W9D5</accession>
<dbReference type="PROSITE" id="PS00139">
    <property type="entry name" value="THIOL_PROTEASE_CYS"/>
    <property type="match status" value="1"/>
</dbReference>
<evidence type="ECO:0000313" key="5">
    <source>
        <dbReference type="EMBL" id="CAD9674880.1"/>
    </source>
</evidence>
<dbReference type="InterPro" id="IPR013128">
    <property type="entry name" value="Peptidase_C1A"/>
</dbReference>
<dbReference type="InterPro" id="IPR039417">
    <property type="entry name" value="Peptidase_C1A_papain-like"/>
</dbReference>
<keyword evidence="2" id="KW-0865">Zymogen</keyword>
<evidence type="ECO:0000256" key="3">
    <source>
        <dbReference type="SAM" id="SignalP"/>
    </source>
</evidence>
<dbReference type="GO" id="GO:0008234">
    <property type="term" value="F:cysteine-type peptidase activity"/>
    <property type="evidence" value="ECO:0007669"/>
    <property type="project" value="InterPro"/>
</dbReference>
<dbReference type="PRINTS" id="PR00705">
    <property type="entry name" value="PAPAIN"/>
</dbReference>
<proteinExistence type="inferred from homology"/>
<feature type="chain" id="PRO_5030589991" description="Peptidase C1A papain C-terminal domain-containing protein" evidence="3">
    <location>
        <begin position="19"/>
        <end position="427"/>
    </location>
</feature>
<dbReference type="Pfam" id="PF00112">
    <property type="entry name" value="Peptidase_C1"/>
    <property type="match status" value="1"/>
</dbReference>
<sequence length="427" mass="47072">MIVFRLAIVGAIVTQAAAFEARSLEDAHAELRRLLGIEGHGRVTKEVQDLIGTAVGSGQSFFGNPWDKGQDVQGKGVLKAVSAVASEHGSSFEDAVKEAIKPITGNSYVHPTRMWLAQQCMKMILSYNEASCSQKHCVKMQFTPSCLKTDEERLGSLVVPPKKQLANATTTKGRRMSNFIDARRLDVPDKVNWLEQGYIIHPDDQAQCGGCWAFSSMSTIEGRLAIKTNRTFRLSVQQLISCYTKPVTRPGEKQRPAYGCTGGNFADVFYHYALQNTYASDTSFGFTESAETVCSLGSALNVSNSKGYKSLGWDFKHWQETGEDGSVLAATNEQIREAVEQGPVSIAIFAGRRCFSLYKSGILSRESCSEPVQTQPFYVDHAVSIVGYENYGSTDPNNPPVWIIRNSWGTQWGENGFARFKIEPEAQ</sequence>
<feature type="signal peptide" evidence="3">
    <location>
        <begin position="1"/>
        <end position="18"/>
    </location>
</feature>
<dbReference type="PANTHER" id="PTHR12411">
    <property type="entry name" value="CYSTEINE PROTEASE FAMILY C1-RELATED"/>
    <property type="match status" value="1"/>
</dbReference>
<evidence type="ECO:0000256" key="2">
    <source>
        <dbReference type="ARBA" id="ARBA00023145"/>
    </source>
</evidence>
<dbReference type="GO" id="GO:0006508">
    <property type="term" value="P:proteolysis"/>
    <property type="evidence" value="ECO:0007669"/>
    <property type="project" value="InterPro"/>
</dbReference>
<dbReference type="SMART" id="SM00645">
    <property type="entry name" value="Pept_C1"/>
    <property type="match status" value="1"/>
</dbReference>
<evidence type="ECO:0000259" key="4">
    <source>
        <dbReference type="SMART" id="SM00645"/>
    </source>
</evidence>
<evidence type="ECO:0000256" key="1">
    <source>
        <dbReference type="ARBA" id="ARBA00008455"/>
    </source>
</evidence>
<name>A0A7S2W9D5_9STRA</name>
<dbReference type="InterPro" id="IPR038765">
    <property type="entry name" value="Papain-like_cys_pep_sf"/>
</dbReference>
<dbReference type="Gene3D" id="3.90.70.10">
    <property type="entry name" value="Cysteine proteinases"/>
    <property type="match status" value="1"/>
</dbReference>
<dbReference type="AlphaFoldDB" id="A0A7S2W9D5"/>
<gene>
    <name evidence="5" type="ORF">QSP1433_LOCUS4859</name>
</gene>
<dbReference type="CDD" id="cd02248">
    <property type="entry name" value="Peptidase_C1A"/>
    <property type="match status" value="1"/>
</dbReference>
<organism evidence="5">
    <name type="scientific">Mucochytrium quahogii</name>
    <dbReference type="NCBI Taxonomy" id="96639"/>
    <lineage>
        <taxon>Eukaryota</taxon>
        <taxon>Sar</taxon>
        <taxon>Stramenopiles</taxon>
        <taxon>Bigyra</taxon>
        <taxon>Labyrinthulomycetes</taxon>
        <taxon>Thraustochytrida</taxon>
        <taxon>Thraustochytriidae</taxon>
        <taxon>Mucochytrium</taxon>
    </lineage>
</organism>
<comment type="similarity">
    <text evidence="1">Belongs to the peptidase C1 family.</text>
</comment>